<dbReference type="InterPro" id="IPR002937">
    <property type="entry name" value="Amino_oxidase"/>
</dbReference>
<dbReference type="KEGG" id="sbae:DSM104329_05290"/>
<keyword evidence="6" id="KW-1185">Reference proteome</keyword>
<evidence type="ECO:0000256" key="2">
    <source>
        <dbReference type="ARBA" id="ARBA00038825"/>
    </source>
</evidence>
<dbReference type="InterPro" id="IPR036188">
    <property type="entry name" value="FAD/NAD-bd_sf"/>
</dbReference>
<comment type="function">
    <text evidence="1">Probable oxidoreductase that may play a role as regulator of mitochondrial function.</text>
</comment>
<comment type="subunit">
    <text evidence="2">Interacts with COX5B; this interaction may contribute to localize PYROXD2 to the inner face of the inner mitochondrial membrane.</text>
</comment>
<evidence type="ECO:0000256" key="3">
    <source>
        <dbReference type="ARBA" id="ARBA00040298"/>
    </source>
</evidence>
<evidence type="ECO:0000313" key="6">
    <source>
        <dbReference type="Proteomes" id="UP001162834"/>
    </source>
</evidence>
<dbReference type="Pfam" id="PF01593">
    <property type="entry name" value="Amino_oxidase"/>
    <property type="match status" value="1"/>
</dbReference>
<evidence type="ECO:0000313" key="5">
    <source>
        <dbReference type="EMBL" id="UGS38859.1"/>
    </source>
</evidence>
<dbReference type="EMBL" id="CP087164">
    <property type="protein sequence ID" value="UGS38859.1"/>
    <property type="molecule type" value="Genomic_DNA"/>
</dbReference>
<dbReference type="Proteomes" id="UP001162834">
    <property type="component" value="Chromosome"/>
</dbReference>
<dbReference type="GO" id="GO:0016491">
    <property type="term" value="F:oxidoreductase activity"/>
    <property type="evidence" value="ECO:0007669"/>
    <property type="project" value="UniProtKB-KW"/>
</dbReference>
<dbReference type="Gene3D" id="3.50.50.60">
    <property type="entry name" value="FAD/NAD(P)-binding domain"/>
    <property type="match status" value="2"/>
</dbReference>
<dbReference type="SUPFAM" id="SSF51905">
    <property type="entry name" value="FAD/NAD(P)-binding domain"/>
    <property type="match status" value="1"/>
</dbReference>
<dbReference type="PANTHER" id="PTHR10668:SF105">
    <property type="entry name" value="DEHYDROGENASE-RELATED"/>
    <property type="match status" value="1"/>
</dbReference>
<feature type="domain" description="Amine oxidase" evidence="4">
    <location>
        <begin position="13"/>
        <end position="493"/>
    </location>
</feature>
<dbReference type="PANTHER" id="PTHR10668">
    <property type="entry name" value="PHYTOENE DEHYDROGENASE"/>
    <property type="match status" value="1"/>
</dbReference>
<sequence>MTSVLVIGAGHQGLVAAIHLASAGLDVTVLEHAAAPGGATRSAECTLPGFVHDLHAGFLPMTVVSPAIRELEILGDVDLVTPHVAIAHPFPDGTSIALHTDVEATIASLGPSGRHWREAMDQLLPLADTLAGTVLSPLPPVACTARLAAALRTDGITWGRRMIMSAEALGLELFEGDRRATAWLAASAQHSGLPPDTTISGAFGFLLQLVGQRHGWPLVRGGTGRLVDALVRRATGAGAQIRCDAAVEGVLVERGRAAGARLATGERIRADAVLSTISALPLARLLPPGALPGRLQRRLAHWRYGTGAFKIDYALSAPAPWTAPEARESGVVHVAGELEELARSAQDAQRGVVPQRPALVVGQQSLHDDRRAPAGQHTLYVYAHVPSRYDVTDEDVADRIEAQLERFAPGLRDVLLARAVRSPAATERDNPSLVGGDLGGGSYELDQQLIFRPAPGLSRYRTPLRGLYVAGASTHPGGAVQGVSGRGAARALLSDRRLRRWRAP</sequence>
<evidence type="ECO:0000256" key="1">
    <source>
        <dbReference type="ARBA" id="ARBA00037217"/>
    </source>
</evidence>
<gene>
    <name evidence="5" type="primary">carC_4</name>
    <name evidence="5" type="ORF">DSM104329_05290</name>
</gene>
<keyword evidence="5" id="KW-0560">Oxidoreductase</keyword>
<protein>
    <recommendedName>
        <fullName evidence="3">Pyridine nucleotide-disulfide oxidoreductase domain-containing protein 2</fullName>
    </recommendedName>
</protein>
<accession>A0A9E6Y285</accession>
<name>A0A9E6Y285_9ACTN</name>
<reference evidence="5" key="1">
    <citation type="journal article" date="2022" name="Int. J. Syst. Evol. Microbiol.">
        <title>Pseudomonas aegrilactucae sp. nov. and Pseudomonas morbosilactucae sp. nov., pathogens causing bacterial rot of lettuce in Japan.</title>
        <authorList>
            <person name="Sawada H."/>
            <person name="Fujikawa T."/>
            <person name="Satou M."/>
        </authorList>
    </citation>
    <scope>NUCLEOTIDE SEQUENCE</scope>
    <source>
        <strain evidence="5">0166_1</strain>
    </source>
</reference>
<dbReference type="RefSeq" id="WP_259312874.1">
    <property type="nucleotide sequence ID" value="NZ_CP087164.1"/>
</dbReference>
<proteinExistence type="predicted"/>
<organism evidence="5 6">
    <name type="scientific">Capillimicrobium parvum</name>
    <dbReference type="NCBI Taxonomy" id="2884022"/>
    <lineage>
        <taxon>Bacteria</taxon>
        <taxon>Bacillati</taxon>
        <taxon>Actinomycetota</taxon>
        <taxon>Thermoleophilia</taxon>
        <taxon>Solirubrobacterales</taxon>
        <taxon>Capillimicrobiaceae</taxon>
        <taxon>Capillimicrobium</taxon>
    </lineage>
</organism>
<evidence type="ECO:0000259" key="4">
    <source>
        <dbReference type="Pfam" id="PF01593"/>
    </source>
</evidence>
<dbReference type="AlphaFoldDB" id="A0A9E6Y285"/>